<dbReference type="PANTHER" id="PTHR10590">
    <property type="entry name" value="SODIUM/NUCLEOSIDE COTRANSPORTER"/>
    <property type="match status" value="1"/>
</dbReference>
<feature type="domain" description="Nucleoside transporter/FeoB GTPase Gate" evidence="10">
    <location>
        <begin position="226"/>
        <end position="324"/>
    </location>
</feature>
<name>A0ABQ9FTR1_TEGGR</name>
<dbReference type="NCBIfam" id="TIGR00804">
    <property type="entry name" value="nupC"/>
    <property type="match status" value="1"/>
</dbReference>
<feature type="transmembrane region" description="Helical" evidence="7">
    <location>
        <begin position="40"/>
        <end position="62"/>
    </location>
</feature>
<evidence type="ECO:0000313" key="12">
    <source>
        <dbReference type="Proteomes" id="UP001217089"/>
    </source>
</evidence>
<feature type="non-terminal residue" evidence="11">
    <location>
        <position position="1"/>
    </location>
</feature>
<dbReference type="EMBL" id="JARBDR010000141">
    <property type="protein sequence ID" value="KAJ8320648.1"/>
    <property type="molecule type" value="Genomic_DNA"/>
</dbReference>
<dbReference type="InterPro" id="IPR008276">
    <property type="entry name" value="C_nuclsd_transpt"/>
</dbReference>
<keyword evidence="6 7" id="KW-0472">Membrane</keyword>
<evidence type="ECO:0000256" key="5">
    <source>
        <dbReference type="ARBA" id="ARBA00022989"/>
    </source>
</evidence>
<protein>
    <recommendedName>
        <fullName evidence="7">Sodium/nucleoside cotransporter</fullName>
    </recommendedName>
</protein>
<dbReference type="InterPro" id="IPR018270">
    <property type="entry name" value="C_nuclsd_transpt_met_bac"/>
</dbReference>
<proteinExistence type="inferred from homology"/>
<gene>
    <name evidence="11" type="ORF">KUTeg_002235</name>
</gene>
<accession>A0ABQ9FTR1</accession>
<comment type="similarity">
    <text evidence="2 7">Belongs to the concentrative nucleoside transporter (CNT) (TC 2.A.41) family.</text>
</comment>
<dbReference type="PANTHER" id="PTHR10590:SF4">
    <property type="entry name" value="SOLUTE CARRIER FAMILY 28 MEMBER 3"/>
    <property type="match status" value="1"/>
</dbReference>
<evidence type="ECO:0000313" key="11">
    <source>
        <dbReference type="EMBL" id="KAJ8320648.1"/>
    </source>
</evidence>
<keyword evidence="5 7" id="KW-1133">Transmembrane helix</keyword>
<dbReference type="InterPro" id="IPR011657">
    <property type="entry name" value="CNT_C_dom"/>
</dbReference>
<keyword evidence="7" id="KW-0813">Transport</keyword>
<sequence length="573" mass="63884">ISEDYEGASKASNNCCEKCVVKIQSDISGFYKKNSSKFKLFLQVVLLMLYFVYFGYALYYNFGDEGSIRLLTCTSIGLFLIILKVSGQLITRRIKDTPECFTRIASNIRLRLFVRFLRIIVFIVLIVYIIIDVALENPSNLTSVGGMAAYLVIMYLTSTNPSKVIWHPVFWGIVLQYMFALLILRTYWGYEVFTWLGERLAEFLSYADEGAKFVFDKDYYTRHNFAFKIMPIVVYFSTVINVLYYLGVMQFFVKHFGRFLSFCLNTTPAESVNAAANMFVSMTEAPLMIKPFLEDMTDSEFHAVMTGGFATVAGGVFGAYIAFGVPANHLLSASIMSAPAALAISKLTCPETETTIKNKRDFLKMAKPPEKDIIAAASSGATQSIKLVATIVVNVMAFLSLLKFVNSTLAWFGDRIGVANLSFQLICSYALFPVSFFMGTEISDCRKVAELVGIKTFTNEFIAYDALSTLIHNKERFLNYTSQYNDTEAWKWDGDNMILTYWDNHVLVGGIISDRSTVIATYALCGFSNFGSIGITLGVLSTLAPSKKGVLSKLVMRAMIAGNVACFLTACIA</sequence>
<feature type="transmembrane region" description="Helical" evidence="7">
    <location>
        <begin position="387"/>
        <end position="405"/>
    </location>
</feature>
<feature type="transmembrane region" description="Helical" evidence="7">
    <location>
        <begin position="68"/>
        <end position="91"/>
    </location>
</feature>
<evidence type="ECO:0000259" key="9">
    <source>
        <dbReference type="Pfam" id="PF07662"/>
    </source>
</evidence>
<feature type="domain" description="Concentrative nucleoside transporter N-terminal" evidence="8">
    <location>
        <begin position="146"/>
        <end position="216"/>
    </location>
</feature>
<evidence type="ECO:0000256" key="7">
    <source>
        <dbReference type="RuleBase" id="RU362018"/>
    </source>
</evidence>
<dbReference type="Pfam" id="PF07662">
    <property type="entry name" value="Nucleos_tra2_C"/>
    <property type="match status" value="1"/>
</dbReference>
<keyword evidence="12" id="KW-1185">Reference proteome</keyword>
<feature type="domain" description="Concentrative nucleoside transporter C-terminal" evidence="9">
    <location>
        <begin position="329"/>
        <end position="573"/>
    </location>
</feature>
<keyword evidence="4 7" id="KW-0812">Transmembrane</keyword>
<evidence type="ECO:0000256" key="2">
    <source>
        <dbReference type="ARBA" id="ARBA00009033"/>
    </source>
</evidence>
<evidence type="ECO:0000259" key="8">
    <source>
        <dbReference type="Pfam" id="PF01773"/>
    </source>
</evidence>
<feature type="transmembrane region" description="Helical" evidence="7">
    <location>
        <begin position="417"/>
        <end position="437"/>
    </location>
</feature>
<feature type="transmembrane region" description="Helical" evidence="7">
    <location>
        <begin position="112"/>
        <end position="131"/>
    </location>
</feature>
<evidence type="ECO:0000256" key="4">
    <source>
        <dbReference type="ARBA" id="ARBA00022692"/>
    </source>
</evidence>
<dbReference type="InterPro" id="IPR011642">
    <property type="entry name" value="Gate_dom"/>
</dbReference>
<comment type="subcellular location">
    <subcellularLocation>
        <location evidence="1">Cell membrane</location>
        <topology evidence="1">Multi-pass membrane protein</topology>
    </subcellularLocation>
</comment>
<feature type="non-terminal residue" evidence="11">
    <location>
        <position position="573"/>
    </location>
</feature>
<dbReference type="InterPro" id="IPR002668">
    <property type="entry name" value="CNT_N_dom"/>
</dbReference>
<evidence type="ECO:0000256" key="1">
    <source>
        <dbReference type="ARBA" id="ARBA00004651"/>
    </source>
</evidence>
<feature type="transmembrane region" description="Helical" evidence="7">
    <location>
        <begin position="554"/>
        <end position="572"/>
    </location>
</feature>
<evidence type="ECO:0000256" key="6">
    <source>
        <dbReference type="ARBA" id="ARBA00023136"/>
    </source>
</evidence>
<organism evidence="11 12">
    <name type="scientific">Tegillarca granosa</name>
    <name type="common">Malaysian cockle</name>
    <name type="synonym">Anadara granosa</name>
    <dbReference type="NCBI Taxonomy" id="220873"/>
    <lineage>
        <taxon>Eukaryota</taxon>
        <taxon>Metazoa</taxon>
        <taxon>Spiralia</taxon>
        <taxon>Lophotrochozoa</taxon>
        <taxon>Mollusca</taxon>
        <taxon>Bivalvia</taxon>
        <taxon>Autobranchia</taxon>
        <taxon>Pteriomorphia</taxon>
        <taxon>Arcoida</taxon>
        <taxon>Arcoidea</taxon>
        <taxon>Arcidae</taxon>
        <taxon>Tegillarca</taxon>
    </lineage>
</organism>
<dbReference type="Pfam" id="PF07670">
    <property type="entry name" value="Gate"/>
    <property type="match status" value="1"/>
</dbReference>
<keyword evidence="3" id="KW-1003">Cell membrane</keyword>
<dbReference type="Pfam" id="PF01773">
    <property type="entry name" value="Nucleos_tra2_N"/>
    <property type="match status" value="1"/>
</dbReference>
<reference evidence="11 12" key="1">
    <citation type="submission" date="2022-12" db="EMBL/GenBank/DDBJ databases">
        <title>Chromosome-level genome of Tegillarca granosa.</title>
        <authorList>
            <person name="Kim J."/>
        </authorList>
    </citation>
    <scope>NUCLEOTIDE SEQUENCE [LARGE SCALE GENOMIC DNA]</scope>
    <source>
        <strain evidence="11">Teg-2019</strain>
        <tissue evidence="11">Adductor muscle</tissue>
    </source>
</reference>
<feature type="transmembrane region" description="Helical" evidence="7">
    <location>
        <begin position="301"/>
        <end position="323"/>
    </location>
</feature>
<feature type="transmembrane region" description="Helical" evidence="7">
    <location>
        <begin position="519"/>
        <end position="542"/>
    </location>
</feature>
<comment type="caution">
    <text evidence="11">The sequence shown here is derived from an EMBL/GenBank/DDBJ whole genome shotgun (WGS) entry which is preliminary data.</text>
</comment>
<evidence type="ECO:0000256" key="3">
    <source>
        <dbReference type="ARBA" id="ARBA00022475"/>
    </source>
</evidence>
<dbReference type="Proteomes" id="UP001217089">
    <property type="component" value="Unassembled WGS sequence"/>
</dbReference>
<feature type="transmembrane region" description="Helical" evidence="7">
    <location>
        <begin position="225"/>
        <end position="247"/>
    </location>
</feature>
<feature type="transmembrane region" description="Helical" evidence="7">
    <location>
        <begin position="169"/>
        <end position="188"/>
    </location>
</feature>
<evidence type="ECO:0000259" key="10">
    <source>
        <dbReference type="Pfam" id="PF07670"/>
    </source>
</evidence>